<dbReference type="GO" id="GO:0051321">
    <property type="term" value="P:meiotic cell cycle"/>
    <property type="evidence" value="ECO:0007669"/>
    <property type="project" value="UniProtKB-KW"/>
</dbReference>
<dbReference type="InterPro" id="IPR003750">
    <property type="entry name" value="Put_MeTrfase-C9orf114-like"/>
</dbReference>
<evidence type="ECO:0000256" key="25">
    <source>
        <dbReference type="ARBA" id="ARBA00023242"/>
    </source>
</evidence>
<dbReference type="PROSITE" id="PS50294">
    <property type="entry name" value="WD_REPEATS_REGION"/>
    <property type="match status" value="2"/>
</dbReference>
<keyword evidence="20" id="KW-0862">Zinc</keyword>
<evidence type="ECO:0000256" key="19">
    <source>
        <dbReference type="ARBA" id="ARBA00022829"/>
    </source>
</evidence>
<evidence type="ECO:0000256" key="10">
    <source>
        <dbReference type="ARBA" id="ARBA00009841"/>
    </source>
</evidence>
<sequence length="1188" mass="133522">MAVHAKSLKCKIGPSILNADLSQLYVESQKLLDNGADYLHLDVMDGHFVPNLTLGHPVVKCLRNKIRNAFFETHMMVSEPLKWVEPMADAGVNQYTFHIEPVKEVISLCRKIREAGMQVGLALKPGTGIEAVRQYIDHADMILIMTVEPGFGGQKFMSDMMPKVQWLRHNYPGLDIEVDGGVGLNTINACAEAGANMIVAGTAIINATDQRAVMASLRETVESSIHKCNKLVLIRCNMGRPKPETKSWSQVNKTKKEEKRKWKELNLIKKLEKQKEKEANESLAASSKAENTARKVSTISVAVPGSILETAQSQELRAYLAGQIARAVCIFQVDEIVVFDDYGDEANAKKATLQDNYGVKNIRESCVQLGRILQYMECPQYLRKYFFPIHHHLKFCGVLNPLNAPHHLGKDDHFSFREGVVTNKPVKPGRGSIVNVGLLKEVHVDKLLTPGLRCTVKLLPDQETSKKLKGIIVAPSTPKNETGTYWGYTIRLANSLSSVFSQCPFEKGYDLTVGTSDKGTSVDEFECPSFDHALIVFGGVQGLEVALESDDVFNVDNPKLIFDHYLNTLPDQGSRTIRTEEAVLVTLAALRPKLLQGKHWENNSMEKETEHVPDVTADIELSMNKFFLNELEEGEENLVKMQQIRVPPLNPLMLYTISLHKHANSVTELIKLTEVYKNPEKVELKMPQFDKMDNNKNDLNFTPQDFKNFARGEEVEICELSTAVASQVLSKCISTLFAHIGYETSHQSALDVLSDVLQDFLKKISHNIKLAMDDKEMQRLGFPNVIERVLTEMGMGGVKGLDDYYQSRVIKYVTVLENRCKDLTEEYQALLIPKVPSPVNPLNDLRPKVTVKEYDIIMKSQTEYKLKSPPEDAISSVKFGPNTNQFLLVSSWDGTVRLYDVTTNNLRHKYAHESPVLDCCFTDAVHSYSGGLDNTLKSFDFNTTTESCVGAHSNAIKCVEYCNEVNGILTGSWDHHIKLWDPRTPICSGSYNQGEKVYTISVCGEKLVVGTAGRKILVWDIRNMSYTLQKRESNLKYQTRAIRCFPNKQGFVLSSIEGRVAVEYLDTNPEVQKKKYAFKCHRIKEDGMEKIYPVNAISFHPTHNTFATGGSDGYVNIWDGFNKKRLCQFHQYHTSITSLSFSHNGSVLAIACSYFLEEENPPNPLPEDAIYIRAVTDQETKPKYSTNS</sequence>
<dbReference type="Pfam" id="PF07524">
    <property type="entry name" value="Bromo_TP"/>
    <property type="match status" value="1"/>
</dbReference>
<dbReference type="Pfam" id="PF00834">
    <property type="entry name" value="Ribul_P_3_epim"/>
    <property type="match status" value="1"/>
</dbReference>
<keyword evidence="22" id="KW-0805">Transcription regulation</keyword>
<evidence type="ECO:0000256" key="22">
    <source>
        <dbReference type="ARBA" id="ARBA00023015"/>
    </source>
</evidence>
<comment type="pathway">
    <text evidence="8">Carbohydrate degradation; pentose phosphate pathway; D-xylulose 5-phosphate from D-ribulose 5-phosphate (non-oxidative stage): step 1/1.</text>
</comment>
<dbReference type="GO" id="GO:0046982">
    <property type="term" value="F:protein heterodimerization activity"/>
    <property type="evidence" value="ECO:0007669"/>
    <property type="project" value="InterPro"/>
</dbReference>
<dbReference type="Gene3D" id="3.20.20.70">
    <property type="entry name" value="Aldolase class I"/>
    <property type="match status" value="1"/>
</dbReference>
<dbReference type="Pfam" id="PF02598">
    <property type="entry name" value="Methyltrn_RNA_3"/>
    <property type="match status" value="1"/>
</dbReference>
<evidence type="ECO:0000256" key="16">
    <source>
        <dbReference type="ARBA" id="ARBA00022723"/>
    </source>
</evidence>
<comment type="similarity">
    <text evidence="9">Belongs to the ribulose-phosphate 3-epimerase family.</text>
</comment>
<dbReference type="InterPro" id="IPR029026">
    <property type="entry name" value="tRNA_m1G_MTases_N"/>
</dbReference>
<dbReference type="SUPFAM" id="SSF50249">
    <property type="entry name" value="Nucleic acid-binding proteins"/>
    <property type="match status" value="1"/>
</dbReference>
<dbReference type="AlphaFoldDB" id="A0A8J6HHM0"/>
<dbReference type="CDD" id="cd18086">
    <property type="entry name" value="HsC9orf114-like"/>
    <property type="match status" value="1"/>
</dbReference>
<dbReference type="InterPro" id="IPR011060">
    <property type="entry name" value="RibuloseP-bd_barrel"/>
</dbReference>
<evidence type="ECO:0000313" key="35">
    <source>
        <dbReference type="Proteomes" id="UP000719412"/>
    </source>
</evidence>
<evidence type="ECO:0000256" key="9">
    <source>
        <dbReference type="ARBA" id="ARBA00009541"/>
    </source>
</evidence>
<dbReference type="PROSITE" id="PS01086">
    <property type="entry name" value="RIBUL_P_3_EPIMER_2"/>
    <property type="match status" value="1"/>
</dbReference>
<comment type="cofactor">
    <cofactor evidence="2">
        <name>Mn(2+)</name>
        <dbReference type="ChEBI" id="CHEBI:29035"/>
    </cofactor>
</comment>
<evidence type="ECO:0000256" key="8">
    <source>
        <dbReference type="ARBA" id="ARBA00005016"/>
    </source>
</evidence>
<reference evidence="34" key="1">
    <citation type="journal article" date="2020" name="J Insects Food Feed">
        <title>The yellow mealworm (Tenebrio molitor) genome: a resource for the emerging insects as food and feed industry.</title>
        <authorList>
            <person name="Eriksson T."/>
            <person name="Andere A."/>
            <person name="Kelstrup H."/>
            <person name="Emery V."/>
            <person name="Picard C."/>
        </authorList>
    </citation>
    <scope>NUCLEOTIDE SEQUENCE</scope>
    <source>
        <strain evidence="34">Stoneville</strain>
        <tissue evidence="34">Whole head</tissue>
    </source>
</reference>
<keyword evidence="25" id="KW-0539">Nucleus</keyword>
<reference evidence="34" key="2">
    <citation type="submission" date="2021-08" db="EMBL/GenBank/DDBJ databases">
        <authorList>
            <person name="Eriksson T."/>
        </authorList>
    </citation>
    <scope>NUCLEOTIDE SEQUENCE</scope>
    <source>
        <strain evidence="34">Stoneville</strain>
        <tissue evidence="34">Whole head</tissue>
    </source>
</reference>
<evidence type="ECO:0000256" key="29">
    <source>
        <dbReference type="ARBA" id="ARBA00029933"/>
    </source>
</evidence>
<evidence type="ECO:0000256" key="3">
    <source>
        <dbReference type="ARBA" id="ARBA00001941"/>
    </source>
</evidence>
<dbReference type="Pfam" id="PF00400">
    <property type="entry name" value="WD40"/>
    <property type="match status" value="3"/>
</dbReference>
<evidence type="ECO:0000256" key="32">
    <source>
        <dbReference type="PROSITE-ProRule" id="PRU00221"/>
    </source>
</evidence>
<comment type="catalytic activity">
    <reaction evidence="1">
        <text>D-ribulose 5-phosphate = D-xylulose 5-phosphate</text>
        <dbReference type="Rhea" id="RHEA:13677"/>
        <dbReference type="ChEBI" id="CHEBI:57737"/>
        <dbReference type="ChEBI" id="CHEBI:58121"/>
        <dbReference type="EC" id="5.1.3.1"/>
    </reaction>
</comment>
<keyword evidence="28" id="KW-0137">Centromere</keyword>
<evidence type="ECO:0000256" key="7">
    <source>
        <dbReference type="ARBA" id="ARBA00004629"/>
    </source>
</evidence>
<dbReference type="SUPFAM" id="SSF75217">
    <property type="entry name" value="alpha/beta knot"/>
    <property type="match status" value="1"/>
</dbReference>
<evidence type="ECO:0000256" key="5">
    <source>
        <dbReference type="ARBA" id="ARBA00001954"/>
    </source>
</evidence>
<evidence type="ECO:0000256" key="23">
    <source>
        <dbReference type="ARBA" id="ARBA00023163"/>
    </source>
</evidence>
<dbReference type="EC" id="5.1.3.1" evidence="11"/>
<evidence type="ECO:0000256" key="6">
    <source>
        <dbReference type="ARBA" id="ARBA00004123"/>
    </source>
</evidence>
<evidence type="ECO:0000256" key="31">
    <source>
        <dbReference type="ARBA" id="ARBA00040107"/>
    </source>
</evidence>
<dbReference type="HAMAP" id="MF_02227">
    <property type="entry name" value="RPE"/>
    <property type="match status" value="1"/>
</dbReference>
<evidence type="ECO:0000259" key="33">
    <source>
        <dbReference type="Pfam" id="PF07524"/>
    </source>
</evidence>
<evidence type="ECO:0000256" key="13">
    <source>
        <dbReference type="ARBA" id="ARBA00022454"/>
    </source>
</evidence>
<keyword evidence="24" id="KW-0413">Isomerase</keyword>
<dbReference type="PROSITE" id="PS50082">
    <property type="entry name" value="WD_REPEATS_2"/>
    <property type="match status" value="3"/>
</dbReference>
<feature type="domain" description="Bromodomain associated" evidence="33">
    <location>
        <begin position="724"/>
        <end position="795"/>
    </location>
</feature>
<evidence type="ECO:0000256" key="21">
    <source>
        <dbReference type="ARBA" id="ARBA00022838"/>
    </source>
</evidence>
<keyword evidence="14 32" id="KW-0853">WD repeat</keyword>
<evidence type="ECO:0000256" key="15">
    <source>
        <dbReference type="ARBA" id="ARBA00022618"/>
    </source>
</evidence>
<keyword evidence="16" id="KW-0479">Metal-binding</keyword>
<dbReference type="EMBL" id="JABDTM020024222">
    <property type="protein sequence ID" value="KAH0814512.1"/>
    <property type="molecule type" value="Genomic_DNA"/>
</dbReference>
<comment type="caution">
    <text evidence="34">The sequence shown here is derived from an EMBL/GenBank/DDBJ whole genome shotgun (WGS) entry which is preliminary data.</text>
</comment>
<evidence type="ECO:0000256" key="2">
    <source>
        <dbReference type="ARBA" id="ARBA00001936"/>
    </source>
</evidence>
<evidence type="ECO:0000256" key="4">
    <source>
        <dbReference type="ARBA" id="ARBA00001947"/>
    </source>
</evidence>
<organism evidence="34 35">
    <name type="scientific">Tenebrio molitor</name>
    <name type="common">Yellow mealworm beetle</name>
    <dbReference type="NCBI Taxonomy" id="7067"/>
    <lineage>
        <taxon>Eukaryota</taxon>
        <taxon>Metazoa</taxon>
        <taxon>Ecdysozoa</taxon>
        <taxon>Arthropoda</taxon>
        <taxon>Hexapoda</taxon>
        <taxon>Insecta</taxon>
        <taxon>Pterygota</taxon>
        <taxon>Neoptera</taxon>
        <taxon>Endopterygota</taxon>
        <taxon>Coleoptera</taxon>
        <taxon>Polyphaga</taxon>
        <taxon>Cucujiformia</taxon>
        <taxon>Tenebrionidae</taxon>
        <taxon>Tenebrio</taxon>
    </lineage>
</organism>
<evidence type="ECO:0000256" key="1">
    <source>
        <dbReference type="ARBA" id="ARBA00001782"/>
    </source>
</evidence>
<proteinExistence type="inferred from homology"/>
<dbReference type="InterPro" id="IPR009072">
    <property type="entry name" value="Histone-fold"/>
</dbReference>
<evidence type="ECO:0000313" key="34">
    <source>
        <dbReference type="EMBL" id="KAH0814512.1"/>
    </source>
</evidence>
<dbReference type="Proteomes" id="UP000719412">
    <property type="component" value="Unassembled WGS sequence"/>
</dbReference>
<evidence type="ECO:0000256" key="12">
    <source>
        <dbReference type="ARBA" id="ARBA00013920"/>
    </source>
</evidence>
<comment type="similarity">
    <text evidence="30">Belongs to the WD repeat BUB3 family.</text>
</comment>
<dbReference type="GO" id="GO:0051301">
    <property type="term" value="P:cell division"/>
    <property type="evidence" value="ECO:0007669"/>
    <property type="project" value="UniProtKB-KW"/>
</dbReference>
<comment type="cofactor">
    <cofactor evidence="4">
        <name>Zn(2+)</name>
        <dbReference type="ChEBI" id="CHEBI:29105"/>
    </cofactor>
</comment>
<keyword evidence="19" id="KW-0159">Chromosome partition</keyword>
<dbReference type="SUPFAM" id="SSF51366">
    <property type="entry name" value="Ribulose-phoshate binding barrel"/>
    <property type="match status" value="1"/>
</dbReference>
<dbReference type="SMART" id="SM00320">
    <property type="entry name" value="WD40"/>
    <property type="match status" value="5"/>
</dbReference>
<dbReference type="InterPro" id="IPR029028">
    <property type="entry name" value="Alpha/beta_knot_MTases"/>
</dbReference>
<evidence type="ECO:0000256" key="20">
    <source>
        <dbReference type="ARBA" id="ARBA00022833"/>
    </source>
</evidence>
<gene>
    <name evidence="34" type="ORF">GEV33_008280</name>
</gene>
<dbReference type="CDD" id="cd06847">
    <property type="entry name" value="HFD_SUPT7L"/>
    <property type="match status" value="1"/>
</dbReference>
<dbReference type="FunFam" id="3.20.20.70:FF:000074">
    <property type="entry name" value="Ribulose-phosphate 3-epimerase"/>
    <property type="match status" value="1"/>
</dbReference>
<dbReference type="InterPro" id="IPR015943">
    <property type="entry name" value="WD40/YVTN_repeat-like_dom_sf"/>
</dbReference>
<dbReference type="InterPro" id="IPR006565">
    <property type="entry name" value="BTP"/>
</dbReference>
<dbReference type="Gene3D" id="3.40.1280.10">
    <property type="match status" value="1"/>
</dbReference>
<dbReference type="PANTHER" id="PTHR12150:SF13">
    <property type="entry name" value="METHYLTRANSFERASE C9ORF114-RELATED"/>
    <property type="match status" value="1"/>
</dbReference>
<dbReference type="GO" id="GO:0007059">
    <property type="term" value="P:chromosome segregation"/>
    <property type="evidence" value="ECO:0007669"/>
    <property type="project" value="UniProtKB-KW"/>
</dbReference>
<dbReference type="GO" id="GO:0046872">
    <property type="term" value="F:metal ion binding"/>
    <property type="evidence" value="ECO:0007669"/>
    <property type="project" value="UniProtKB-KW"/>
</dbReference>
<dbReference type="Gene3D" id="2.130.10.10">
    <property type="entry name" value="YVTN repeat-like/Quinoprotein amine dehydrogenase"/>
    <property type="match status" value="1"/>
</dbReference>
<keyword evidence="23" id="KW-0804">Transcription</keyword>
<evidence type="ECO:0000256" key="28">
    <source>
        <dbReference type="ARBA" id="ARBA00023328"/>
    </source>
</evidence>
<evidence type="ECO:0000256" key="26">
    <source>
        <dbReference type="ARBA" id="ARBA00023254"/>
    </source>
</evidence>
<dbReference type="PANTHER" id="PTHR12150">
    <property type="entry name" value="CLASS IV SAM-BINDING METHYLTRANSFERASE-RELATED"/>
    <property type="match status" value="1"/>
</dbReference>
<feature type="repeat" description="WD" evidence="32">
    <location>
        <begin position="949"/>
        <end position="981"/>
    </location>
</feature>
<accession>A0A8J6HHM0</accession>
<evidence type="ECO:0000256" key="18">
    <source>
        <dbReference type="ARBA" id="ARBA00022776"/>
    </source>
</evidence>
<evidence type="ECO:0000256" key="30">
    <source>
        <dbReference type="ARBA" id="ARBA00037960"/>
    </source>
</evidence>
<name>A0A8J6HHM0_TENMO</name>
<keyword evidence="26" id="KW-0469">Meiosis</keyword>
<dbReference type="InterPro" id="IPR036322">
    <property type="entry name" value="WD40_repeat_dom_sf"/>
</dbReference>
<evidence type="ECO:0000256" key="14">
    <source>
        <dbReference type="ARBA" id="ARBA00022574"/>
    </source>
</evidence>
<keyword evidence="13" id="KW-0158">Chromosome</keyword>
<dbReference type="GO" id="GO:0005975">
    <property type="term" value="P:carbohydrate metabolic process"/>
    <property type="evidence" value="ECO:0007669"/>
    <property type="project" value="InterPro"/>
</dbReference>
<dbReference type="NCBIfam" id="NF004076">
    <property type="entry name" value="PRK05581.1-4"/>
    <property type="match status" value="1"/>
</dbReference>
<dbReference type="CDD" id="cd00429">
    <property type="entry name" value="RPE"/>
    <property type="match status" value="1"/>
</dbReference>
<comment type="similarity">
    <text evidence="10">Belongs to the class IV-like SAM-binding methyltransferase superfamily.</text>
</comment>
<keyword evidence="15" id="KW-0132">Cell division</keyword>
<evidence type="ECO:0000256" key="27">
    <source>
        <dbReference type="ARBA" id="ARBA00023306"/>
    </source>
</evidence>
<dbReference type="InterPro" id="IPR013785">
    <property type="entry name" value="Aldolase_TIM"/>
</dbReference>
<dbReference type="InterPro" id="IPR001680">
    <property type="entry name" value="WD40_rpt"/>
</dbReference>
<comment type="subcellular location">
    <subcellularLocation>
        <location evidence="7">Chromosome</location>
        <location evidence="7">Centromere</location>
        <location evidence="7">Kinetochore</location>
    </subcellularLocation>
    <subcellularLocation>
        <location evidence="6">Nucleus</location>
    </subcellularLocation>
</comment>
<dbReference type="Gene3D" id="2.40.50.140">
    <property type="entry name" value="Nucleic acid-binding proteins"/>
    <property type="match status" value="1"/>
</dbReference>
<keyword evidence="18" id="KW-0498">Mitosis</keyword>
<feature type="repeat" description="WD" evidence="32">
    <location>
        <begin position="867"/>
        <end position="909"/>
    </location>
</feature>
<keyword evidence="35" id="KW-1185">Reference proteome</keyword>
<evidence type="ECO:0000256" key="11">
    <source>
        <dbReference type="ARBA" id="ARBA00013188"/>
    </source>
</evidence>
<dbReference type="FunFam" id="2.130.10.10:FF:000047">
    <property type="entry name" value="Mitotic checkpoint protein bub3, putative"/>
    <property type="match status" value="1"/>
</dbReference>
<dbReference type="PROSITE" id="PS01085">
    <property type="entry name" value="RIBUL_P_3_EPIMER_1"/>
    <property type="match status" value="1"/>
</dbReference>
<dbReference type="GO" id="GO:0000776">
    <property type="term" value="C:kinetochore"/>
    <property type="evidence" value="ECO:0007669"/>
    <property type="project" value="UniProtKB-KW"/>
</dbReference>
<protein>
    <recommendedName>
        <fullName evidence="31">Mitotic checkpoint protein BUB3</fullName>
        <ecNumber evidence="11">5.1.3.1</ecNumber>
    </recommendedName>
    <alternativeName>
        <fullName evidence="29">RPE</fullName>
    </alternativeName>
    <alternativeName>
        <fullName evidence="12">Ribulose-phosphate 3-epimerase</fullName>
    </alternativeName>
</protein>
<dbReference type="Gene3D" id="1.10.20.10">
    <property type="entry name" value="Histone, subunit A"/>
    <property type="match status" value="1"/>
</dbReference>
<comment type="cofactor">
    <cofactor evidence="5">
        <name>Fe(2+)</name>
        <dbReference type="ChEBI" id="CHEBI:29033"/>
    </cofactor>
</comment>
<dbReference type="GO" id="GO:0005634">
    <property type="term" value="C:nucleus"/>
    <property type="evidence" value="ECO:0007669"/>
    <property type="project" value="UniProtKB-SubCell"/>
</dbReference>
<dbReference type="InterPro" id="IPR012340">
    <property type="entry name" value="NA-bd_OB-fold"/>
</dbReference>
<evidence type="ECO:0000256" key="17">
    <source>
        <dbReference type="ARBA" id="ARBA00022737"/>
    </source>
</evidence>
<dbReference type="GO" id="GO:0006098">
    <property type="term" value="P:pentose-phosphate shunt"/>
    <property type="evidence" value="ECO:0007669"/>
    <property type="project" value="InterPro"/>
</dbReference>
<comment type="cofactor">
    <cofactor evidence="3">
        <name>Co(2+)</name>
        <dbReference type="ChEBI" id="CHEBI:48828"/>
    </cofactor>
</comment>
<evidence type="ECO:0000256" key="24">
    <source>
        <dbReference type="ARBA" id="ARBA00023235"/>
    </source>
</evidence>
<keyword evidence="17" id="KW-0677">Repeat</keyword>
<keyword evidence="21" id="KW-0995">Kinetochore</keyword>
<dbReference type="SUPFAM" id="SSF50978">
    <property type="entry name" value="WD40 repeat-like"/>
    <property type="match status" value="1"/>
</dbReference>
<keyword evidence="27" id="KW-0131">Cell cycle</keyword>
<feature type="repeat" description="WD" evidence="32">
    <location>
        <begin position="1094"/>
        <end position="1119"/>
    </location>
</feature>
<dbReference type="InterPro" id="IPR026019">
    <property type="entry name" value="Ribul_P_3_epim"/>
</dbReference>
<dbReference type="GO" id="GO:0004750">
    <property type="term" value="F:D-ribulose-phosphate 3-epimerase activity"/>
    <property type="evidence" value="ECO:0007669"/>
    <property type="project" value="UniProtKB-EC"/>
</dbReference>
<dbReference type="InterPro" id="IPR000056">
    <property type="entry name" value="Ribul_P_3_epim-like"/>
</dbReference>